<dbReference type="SUPFAM" id="SSF81901">
    <property type="entry name" value="HCP-like"/>
    <property type="match status" value="4"/>
</dbReference>
<dbReference type="KEGG" id="fcy:FRACYDRAFT_181523"/>
<comment type="similarity">
    <text evidence="1">Belongs to the sel-1 family.</text>
</comment>
<feature type="compositionally biased region" description="Polar residues" evidence="2">
    <location>
        <begin position="757"/>
        <end position="767"/>
    </location>
</feature>
<dbReference type="OrthoDB" id="206966at2759"/>
<feature type="compositionally biased region" description="Low complexity" evidence="2">
    <location>
        <begin position="8"/>
        <end position="20"/>
    </location>
</feature>
<dbReference type="EMBL" id="KV784355">
    <property type="protein sequence ID" value="OEU19800.1"/>
    <property type="molecule type" value="Genomic_DNA"/>
</dbReference>
<dbReference type="InterPro" id="IPR011990">
    <property type="entry name" value="TPR-like_helical_dom_sf"/>
</dbReference>
<evidence type="ECO:0008006" key="6">
    <source>
        <dbReference type="Google" id="ProtNLM"/>
    </source>
</evidence>
<dbReference type="Gene3D" id="1.25.40.10">
    <property type="entry name" value="Tetratricopeptide repeat domain"/>
    <property type="match status" value="4"/>
</dbReference>
<dbReference type="PANTHER" id="PTHR11102:SF147">
    <property type="entry name" value="SEL1L ADAPTOR SUBUNIT OF ERAD E3 UBIQUITIN LIGASE"/>
    <property type="match status" value="1"/>
</dbReference>
<dbReference type="Proteomes" id="UP000095751">
    <property type="component" value="Unassembled WGS sequence"/>
</dbReference>
<evidence type="ECO:0000256" key="2">
    <source>
        <dbReference type="SAM" id="MobiDB-lite"/>
    </source>
</evidence>
<keyword evidence="3" id="KW-0812">Transmembrane</keyword>
<dbReference type="SMART" id="SM00671">
    <property type="entry name" value="SEL1"/>
    <property type="match status" value="4"/>
</dbReference>
<gene>
    <name evidence="4" type="ORF">FRACYDRAFT_181523</name>
</gene>
<feature type="transmembrane region" description="Helical" evidence="3">
    <location>
        <begin position="796"/>
        <end position="815"/>
    </location>
</feature>
<feature type="region of interest" description="Disordered" evidence="2">
    <location>
        <begin position="627"/>
        <end position="655"/>
    </location>
</feature>
<feature type="region of interest" description="Disordered" evidence="2">
    <location>
        <begin position="1"/>
        <end position="20"/>
    </location>
</feature>
<dbReference type="InterPro" id="IPR050767">
    <property type="entry name" value="Sel1_AlgK"/>
</dbReference>
<reference evidence="4 5" key="1">
    <citation type="submission" date="2016-09" db="EMBL/GenBank/DDBJ databases">
        <title>Extensive genetic diversity and differential bi-allelic expression allows diatom success in the polar Southern Ocean.</title>
        <authorList>
            <consortium name="DOE Joint Genome Institute"/>
            <person name="Mock T."/>
            <person name="Otillar R.P."/>
            <person name="Strauss J."/>
            <person name="Dupont C."/>
            <person name="Frickenhaus S."/>
            <person name="Maumus F."/>
            <person name="Mcmullan M."/>
            <person name="Sanges R."/>
            <person name="Schmutz J."/>
            <person name="Toseland A."/>
            <person name="Valas R."/>
            <person name="Veluchamy A."/>
            <person name="Ward B.J."/>
            <person name="Allen A."/>
            <person name="Barry K."/>
            <person name="Falciatore A."/>
            <person name="Ferrante M."/>
            <person name="Fortunato A.E."/>
            <person name="Gloeckner G."/>
            <person name="Gruber A."/>
            <person name="Hipkin R."/>
            <person name="Janech M."/>
            <person name="Kroth P."/>
            <person name="Leese F."/>
            <person name="Lindquist E."/>
            <person name="Lyon B.R."/>
            <person name="Martin J."/>
            <person name="Mayer C."/>
            <person name="Parker M."/>
            <person name="Quesneville H."/>
            <person name="Raymond J."/>
            <person name="Uhlig C."/>
            <person name="Valentin K.U."/>
            <person name="Worden A.Z."/>
            <person name="Armbrust E.V."/>
            <person name="Bowler C."/>
            <person name="Green B."/>
            <person name="Moulton V."/>
            <person name="Van Oosterhout C."/>
            <person name="Grigoriev I."/>
        </authorList>
    </citation>
    <scope>NUCLEOTIDE SEQUENCE [LARGE SCALE GENOMIC DNA]</scope>
    <source>
        <strain evidence="4 5">CCMP1102</strain>
    </source>
</reference>
<keyword evidence="3" id="KW-0472">Membrane</keyword>
<accession>A0A1E7FNR0</accession>
<evidence type="ECO:0000256" key="3">
    <source>
        <dbReference type="SAM" id="Phobius"/>
    </source>
</evidence>
<sequence length="820" mass="91060">MVRKSSEYRSSSFSPSNNNTSDDAYYFYPRLALERAANAGHPMAQHYLANAHSSGIWPVPAVGDGGGGGSGEDFESSSQSTSAASSLVEELHVFDEWNPPAREDHPQFNKAFLLWHMAALGGNIESAMTLAYRLDDGEDTSLSKCEEVLPYYQAAADGIIDQLETSIHSRAKVVPSMDKHTLAQVHMHGGTSSQLDWNNKPDESKEALQFYHLKATTKQTNKKKTASEQTEGIDISAAYTLAHLYHYGVRGVEQNLTKSLQYYEIAGSHSHWESAGHACIFHLWGIGGNQNAKEALTFCQLGAPSGYEGCRQRYERASVLSKKKTGETISQCDENSLNGLGLMHLMGIQGGVLKVDLSMAEKYFTLAKELGSMDAYYNLAMMWLGWKTHFKTVDELADNGFSGFESAENELPIPGKMKKESSDKYNAIKMLGVAAKQGHVQSKHRLGMIYADGLNLTTSVIKYNFVKKDCQTAKEHFKWIVKNASPTRSNRLKSAYKEYIAGNLEVSVRNYLAAAEIGSTVGQVNAAFLLEHGVCLGLSAVDCAKASVRLWKAAAARGNPEACLRVGDFYYYGRLRGNKLHTGPFGWIQYILYPENHLPSIFKQLGSKVLKIAVNLLGQGNGQFEETVESSSSSGTCDAEEGTCHDDDHDKGNENDHDHDYFEEDLHTAAHYYQVAGEKHLSARANFNLGFMHQWGLGLKQDFPLAKRHYDLALSRNYREAEIAVQIALMAMNSHEFIIRWKVVLEEWWYQRETTSTTISGKDSSPSPTAPVPKTTGNKKSREKVILSHIFDGTSLIILILFLLIFAIQIMMSFIGRPQR</sequence>
<dbReference type="GO" id="GO:0036503">
    <property type="term" value="P:ERAD pathway"/>
    <property type="evidence" value="ECO:0007669"/>
    <property type="project" value="TreeGrafter"/>
</dbReference>
<dbReference type="PANTHER" id="PTHR11102">
    <property type="entry name" value="SEL-1-LIKE PROTEIN"/>
    <property type="match status" value="1"/>
</dbReference>
<keyword evidence="5" id="KW-1185">Reference proteome</keyword>
<evidence type="ECO:0000313" key="5">
    <source>
        <dbReference type="Proteomes" id="UP000095751"/>
    </source>
</evidence>
<evidence type="ECO:0000256" key="1">
    <source>
        <dbReference type="ARBA" id="ARBA00038101"/>
    </source>
</evidence>
<protein>
    <recommendedName>
        <fullName evidence="6">HCP-like protein</fullName>
    </recommendedName>
</protein>
<feature type="region of interest" description="Disordered" evidence="2">
    <location>
        <begin position="59"/>
        <end position="82"/>
    </location>
</feature>
<dbReference type="AlphaFoldDB" id="A0A1E7FNR0"/>
<dbReference type="InterPro" id="IPR006597">
    <property type="entry name" value="Sel1-like"/>
</dbReference>
<feature type="region of interest" description="Disordered" evidence="2">
    <location>
        <begin position="757"/>
        <end position="778"/>
    </location>
</feature>
<dbReference type="InParanoid" id="A0A1E7FNR0"/>
<dbReference type="Pfam" id="PF08238">
    <property type="entry name" value="Sel1"/>
    <property type="match status" value="4"/>
</dbReference>
<name>A0A1E7FNR0_9STRA</name>
<feature type="compositionally biased region" description="Basic and acidic residues" evidence="2">
    <location>
        <begin position="642"/>
        <end position="655"/>
    </location>
</feature>
<evidence type="ECO:0000313" key="4">
    <source>
        <dbReference type="EMBL" id="OEU19800.1"/>
    </source>
</evidence>
<proteinExistence type="inferred from homology"/>
<keyword evidence="3" id="KW-1133">Transmembrane helix</keyword>
<dbReference type="GO" id="GO:0005789">
    <property type="term" value="C:endoplasmic reticulum membrane"/>
    <property type="evidence" value="ECO:0007669"/>
    <property type="project" value="TreeGrafter"/>
</dbReference>
<organism evidence="4 5">
    <name type="scientific">Fragilariopsis cylindrus CCMP1102</name>
    <dbReference type="NCBI Taxonomy" id="635003"/>
    <lineage>
        <taxon>Eukaryota</taxon>
        <taxon>Sar</taxon>
        <taxon>Stramenopiles</taxon>
        <taxon>Ochrophyta</taxon>
        <taxon>Bacillariophyta</taxon>
        <taxon>Bacillariophyceae</taxon>
        <taxon>Bacillariophycidae</taxon>
        <taxon>Bacillariales</taxon>
        <taxon>Bacillariaceae</taxon>
        <taxon>Fragilariopsis</taxon>
    </lineage>
</organism>